<dbReference type="GO" id="GO:0009298">
    <property type="term" value="P:GDP-mannose biosynthetic process"/>
    <property type="evidence" value="ECO:0007669"/>
    <property type="project" value="TreeGrafter"/>
</dbReference>
<reference evidence="2" key="1">
    <citation type="submission" date="2020-04" db="EMBL/GenBank/DDBJ databases">
        <authorList>
            <person name="Zhang T."/>
        </authorList>
    </citation>
    <scope>NUCLEOTIDE SEQUENCE</scope>
    <source>
        <strain evidence="2">HKST-UBA01</strain>
    </source>
</reference>
<dbReference type="EMBL" id="JAGQKX010000141">
    <property type="protein sequence ID" value="MCA9390590.1"/>
    <property type="molecule type" value="Genomic_DNA"/>
</dbReference>
<accession>A0A955LHB1</accession>
<dbReference type="PANTHER" id="PTHR46390:SF1">
    <property type="entry name" value="MANNOSE-1-PHOSPHATE GUANYLYLTRANSFERASE"/>
    <property type="match status" value="1"/>
</dbReference>
<comment type="caution">
    <text evidence="2">The sequence shown here is derived from an EMBL/GenBank/DDBJ whole genome shotgun (WGS) entry which is preliminary data.</text>
</comment>
<dbReference type="PANTHER" id="PTHR46390">
    <property type="entry name" value="MANNOSE-1-PHOSPHATE GUANYLYLTRANSFERASE"/>
    <property type="match status" value="1"/>
</dbReference>
<dbReference type="SUPFAM" id="SSF53448">
    <property type="entry name" value="Nucleotide-diphospho-sugar transferases"/>
    <property type="match status" value="1"/>
</dbReference>
<dbReference type="Proteomes" id="UP000701698">
    <property type="component" value="Unassembled WGS sequence"/>
</dbReference>
<name>A0A955LHB1_UNCKA</name>
<gene>
    <name evidence="2" type="ORF">KC571_04255</name>
</gene>
<proteinExistence type="predicted"/>
<organism evidence="2 3">
    <name type="scientific">candidate division WWE3 bacterium</name>
    <dbReference type="NCBI Taxonomy" id="2053526"/>
    <lineage>
        <taxon>Bacteria</taxon>
        <taxon>Katanobacteria</taxon>
    </lineage>
</organism>
<sequence>MKLIVTAGGQGTKLWPYSREAKPKQFQHVIGTESLFTYTINLLLRQFPAEDIYISTKRRYMGTALEQAPLISPKNFIIEPDIAKNRGPAEGLAFLTMSMQHPEEPFMIVQPDCMRLPEENYLKMIEDTEKLVKRDKKFISGGIKATYPALGIDYLKVGKKVDLDSPLEVF</sequence>
<dbReference type="InterPro" id="IPR029044">
    <property type="entry name" value="Nucleotide-diphossugar_trans"/>
</dbReference>
<dbReference type="GO" id="GO:0004475">
    <property type="term" value="F:mannose-1-phosphate guanylyltransferase (GTP) activity"/>
    <property type="evidence" value="ECO:0007669"/>
    <property type="project" value="TreeGrafter"/>
</dbReference>
<dbReference type="Pfam" id="PF00483">
    <property type="entry name" value="NTP_transferase"/>
    <property type="match status" value="1"/>
</dbReference>
<dbReference type="InterPro" id="IPR051161">
    <property type="entry name" value="Mannose-6P_isomerase_type2"/>
</dbReference>
<dbReference type="AlphaFoldDB" id="A0A955LHB1"/>
<protein>
    <recommendedName>
        <fullName evidence="1">Nucleotidyl transferase domain-containing protein</fullName>
    </recommendedName>
</protein>
<feature type="domain" description="Nucleotidyl transferase" evidence="1">
    <location>
        <begin position="4"/>
        <end position="112"/>
    </location>
</feature>
<dbReference type="InterPro" id="IPR005835">
    <property type="entry name" value="NTP_transferase_dom"/>
</dbReference>
<reference evidence="2" key="2">
    <citation type="journal article" date="2021" name="Microbiome">
        <title>Successional dynamics and alternative stable states in a saline activated sludge microbial community over 9 years.</title>
        <authorList>
            <person name="Wang Y."/>
            <person name="Ye J."/>
            <person name="Ju F."/>
            <person name="Liu L."/>
            <person name="Boyd J.A."/>
            <person name="Deng Y."/>
            <person name="Parks D.H."/>
            <person name="Jiang X."/>
            <person name="Yin X."/>
            <person name="Woodcroft B.J."/>
            <person name="Tyson G.W."/>
            <person name="Hugenholtz P."/>
            <person name="Polz M.F."/>
            <person name="Zhang T."/>
        </authorList>
    </citation>
    <scope>NUCLEOTIDE SEQUENCE</scope>
    <source>
        <strain evidence="2">HKST-UBA01</strain>
    </source>
</reference>
<evidence type="ECO:0000259" key="1">
    <source>
        <dbReference type="Pfam" id="PF00483"/>
    </source>
</evidence>
<dbReference type="Gene3D" id="3.90.550.10">
    <property type="entry name" value="Spore Coat Polysaccharide Biosynthesis Protein SpsA, Chain A"/>
    <property type="match status" value="1"/>
</dbReference>
<evidence type="ECO:0000313" key="3">
    <source>
        <dbReference type="Proteomes" id="UP000701698"/>
    </source>
</evidence>
<evidence type="ECO:0000313" key="2">
    <source>
        <dbReference type="EMBL" id="MCA9390590.1"/>
    </source>
</evidence>